<dbReference type="InterPro" id="IPR001753">
    <property type="entry name" value="Enoyl-CoA_hydra/iso"/>
</dbReference>
<dbReference type="InterPro" id="IPR029045">
    <property type="entry name" value="ClpP/crotonase-like_dom_sf"/>
</dbReference>
<sequence length="276" mass="30317">MDYGTFETLRVELQDGVASVVIDNPPINLFDLKLYPELSRLSSQLRDDDNVRVVVVESANPEFFIAHFDVSLILHLPTHRPAPTELTEFHQMCENFRTMPKPTISVIDGRVGGGGSELTLSMDMRFASPNAVFSQPEVALGIIPGGSGTVRLSRLLGRSRAMEVIIGSEDIDAQTAYEWGWVNRVVDNPSAHAHALARRIATFPVEAVQAAKRSILRSDDHVVEDLLAEAGEFSGLLHLDASRKAMENFLARGGQTREGELRLGSLVNEINDSISD</sequence>
<proteinExistence type="predicted"/>
<dbReference type="Pfam" id="PF00378">
    <property type="entry name" value="ECH_1"/>
    <property type="match status" value="1"/>
</dbReference>
<evidence type="ECO:0000313" key="1">
    <source>
        <dbReference type="EMBL" id="CAB4557050.1"/>
    </source>
</evidence>
<gene>
    <name evidence="1" type="ORF">UFOPK1619_00127</name>
</gene>
<dbReference type="SUPFAM" id="SSF52096">
    <property type="entry name" value="ClpP/crotonase"/>
    <property type="match status" value="1"/>
</dbReference>
<name>A0A6J6CZI2_9ZZZZ</name>
<dbReference type="EMBL" id="CAEZTI010000012">
    <property type="protein sequence ID" value="CAB4557050.1"/>
    <property type="molecule type" value="Genomic_DNA"/>
</dbReference>
<dbReference type="GO" id="GO:0003824">
    <property type="term" value="F:catalytic activity"/>
    <property type="evidence" value="ECO:0007669"/>
    <property type="project" value="UniProtKB-ARBA"/>
</dbReference>
<dbReference type="AlphaFoldDB" id="A0A6J6CZI2"/>
<organism evidence="1">
    <name type="scientific">freshwater metagenome</name>
    <dbReference type="NCBI Taxonomy" id="449393"/>
    <lineage>
        <taxon>unclassified sequences</taxon>
        <taxon>metagenomes</taxon>
        <taxon>ecological metagenomes</taxon>
    </lineage>
</organism>
<dbReference type="PANTHER" id="PTHR11941">
    <property type="entry name" value="ENOYL-COA HYDRATASE-RELATED"/>
    <property type="match status" value="1"/>
</dbReference>
<dbReference type="CDD" id="cd06558">
    <property type="entry name" value="crotonase-like"/>
    <property type="match status" value="1"/>
</dbReference>
<protein>
    <submittedName>
        <fullName evidence="1">Unannotated protein</fullName>
    </submittedName>
</protein>
<dbReference type="GO" id="GO:0006635">
    <property type="term" value="P:fatty acid beta-oxidation"/>
    <property type="evidence" value="ECO:0007669"/>
    <property type="project" value="TreeGrafter"/>
</dbReference>
<dbReference type="PANTHER" id="PTHR11941:SF54">
    <property type="entry name" value="ENOYL-COA HYDRATASE, MITOCHONDRIAL"/>
    <property type="match status" value="1"/>
</dbReference>
<accession>A0A6J6CZI2</accession>
<dbReference type="Gene3D" id="3.90.226.10">
    <property type="entry name" value="2-enoyl-CoA Hydratase, Chain A, domain 1"/>
    <property type="match status" value="1"/>
</dbReference>
<reference evidence="1" key="1">
    <citation type="submission" date="2020-05" db="EMBL/GenBank/DDBJ databases">
        <authorList>
            <person name="Chiriac C."/>
            <person name="Salcher M."/>
            <person name="Ghai R."/>
            <person name="Kavagutti S V."/>
        </authorList>
    </citation>
    <scope>NUCLEOTIDE SEQUENCE</scope>
</reference>